<reference evidence="2 3" key="1">
    <citation type="submission" date="2022-11" db="UniProtKB">
        <authorList>
            <consortium name="WormBaseParasite"/>
        </authorList>
    </citation>
    <scope>IDENTIFICATION</scope>
</reference>
<evidence type="ECO:0000313" key="1">
    <source>
        <dbReference type="Proteomes" id="UP000887572"/>
    </source>
</evidence>
<proteinExistence type="predicted"/>
<organism evidence="1 2">
    <name type="scientific">Globodera rostochiensis</name>
    <name type="common">Golden nematode worm</name>
    <name type="synonym">Heterodera rostochiensis</name>
    <dbReference type="NCBI Taxonomy" id="31243"/>
    <lineage>
        <taxon>Eukaryota</taxon>
        <taxon>Metazoa</taxon>
        <taxon>Ecdysozoa</taxon>
        <taxon>Nematoda</taxon>
        <taxon>Chromadorea</taxon>
        <taxon>Rhabditida</taxon>
        <taxon>Tylenchina</taxon>
        <taxon>Tylenchomorpha</taxon>
        <taxon>Tylenchoidea</taxon>
        <taxon>Heteroderidae</taxon>
        <taxon>Heteroderinae</taxon>
        <taxon>Globodera</taxon>
    </lineage>
</organism>
<dbReference type="Proteomes" id="UP000887572">
    <property type="component" value="Unplaced"/>
</dbReference>
<keyword evidence="1" id="KW-1185">Reference proteome</keyword>
<name>A0A914GWI2_GLORO</name>
<evidence type="ECO:0000313" key="3">
    <source>
        <dbReference type="WBParaSite" id="Gr19_v10_g6773.t1"/>
    </source>
</evidence>
<evidence type="ECO:0000313" key="2">
    <source>
        <dbReference type="WBParaSite" id="Gr19_v10_g11044.t1"/>
    </source>
</evidence>
<dbReference type="WBParaSite" id="Gr19_v10_g11044.t1">
    <property type="protein sequence ID" value="Gr19_v10_g11044.t1"/>
    <property type="gene ID" value="Gr19_v10_g11044"/>
</dbReference>
<dbReference type="AlphaFoldDB" id="A0A914GWI2"/>
<accession>A0A914GWI2</accession>
<protein>
    <submittedName>
        <fullName evidence="2 3">Uncharacterized protein</fullName>
    </submittedName>
</protein>
<sequence>MAETELVPDGVGPKTELAASRLERAAFYKHARAPRCQALIGCWTLANPNMKERYTTGLISTCSTSSARKPQHERAMIHYRTNLNMFNEFSSQTPT</sequence>
<dbReference type="WBParaSite" id="Gr19_v10_g6773.t1">
    <property type="protein sequence ID" value="Gr19_v10_g6773.t1"/>
    <property type="gene ID" value="Gr19_v10_g6773"/>
</dbReference>